<evidence type="ECO:0000256" key="1">
    <source>
        <dbReference type="SAM" id="MobiDB-lite"/>
    </source>
</evidence>
<reference evidence="2" key="2">
    <citation type="journal article" date="2023" name="Int. J. Mol. Sci.">
        <title>De Novo Assembly and Annotation of 11 Diverse Shrub Willow (Salix) Genomes Reveals Novel Gene Organization in Sex-Linked Regions.</title>
        <authorList>
            <person name="Hyden B."/>
            <person name="Feng K."/>
            <person name="Yates T.B."/>
            <person name="Jawdy S."/>
            <person name="Cereghino C."/>
            <person name="Smart L.B."/>
            <person name="Muchero W."/>
        </authorList>
    </citation>
    <scope>NUCLEOTIDE SEQUENCE</scope>
    <source>
        <tissue evidence="2">Shoot tip</tissue>
    </source>
</reference>
<sequence length="119" mass="13584">MRLFCYVFRMMDNLESKGIVTTDRLADVGVESNEGTTSASQFLSRSKGKDEVKRKKKQFSGGEPKSAVDNERLDWKAIGKGSKTEFMLFICDESYFASNYLRWGRFEIYLMHPSDGKTG</sequence>
<evidence type="ECO:0000313" key="2">
    <source>
        <dbReference type="EMBL" id="KAJ6753259.1"/>
    </source>
</evidence>
<feature type="region of interest" description="Disordered" evidence="1">
    <location>
        <begin position="33"/>
        <end position="67"/>
    </location>
</feature>
<name>A0A9Q0VQS4_SALPP</name>
<comment type="caution">
    <text evidence="2">The sequence shown here is derived from an EMBL/GenBank/DDBJ whole genome shotgun (WGS) entry which is preliminary data.</text>
</comment>
<protein>
    <submittedName>
        <fullName evidence="2">Uncharacterized protein</fullName>
    </submittedName>
</protein>
<dbReference type="Proteomes" id="UP001151532">
    <property type="component" value="Chromosome 16"/>
</dbReference>
<reference evidence="2" key="1">
    <citation type="submission" date="2022-11" db="EMBL/GenBank/DDBJ databases">
        <authorList>
            <person name="Hyden B.L."/>
            <person name="Feng K."/>
            <person name="Yates T."/>
            <person name="Jawdy S."/>
            <person name="Smart L.B."/>
            <person name="Muchero W."/>
        </authorList>
    </citation>
    <scope>NUCLEOTIDE SEQUENCE</scope>
    <source>
        <tissue evidence="2">Shoot tip</tissue>
    </source>
</reference>
<proteinExistence type="predicted"/>
<gene>
    <name evidence="2" type="ORF">OIU79_026155</name>
</gene>
<evidence type="ECO:0000313" key="3">
    <source>
        <dbReference type="Proteomes" id="UP001151532"/>
    </source>
</evidence>
<dbReference type="EMBL" id="JAPFFK010000007">
    <property type="protein sequence ID" value="KAJ6753259.1"/>
    <property type="molecule type" value="Genomic_DNA"/>
</dbReference>
<organism evidence="2 3">
    <name type="scientific">Salix purpurea</name>
    <name type="common">Purple osier willow</name>
    <dbReference type="NCBI Taxonomy" id="77065"/>
    <lineage>
        <taxon>Eukaryota</taxon>
        <taxon>Viridiplantae</taxon>
        <taxon>Streptophyta</taxon>
        <taxon>Embryophyta</taxon>
        <taxon>Tracheophyta</taxon>
        <taxon>Spermatophyta</taxon>
        <taxon>Magnoliopsida</taxon>
        <taxon>eudicotyledons</taxon>
        <taxon>Gunneridae</taxon>
        <taxon>Pentapetalae</taxon>
        <taxon>rosids</taxon>
        <taxon>fabids</taxon>
        <taxon>Malpighiales</taxon>
        <taxon>Salicaceae</taxon>
        <taxon>Saliceae</taxon>
        <taxon>Salix</taxon>
    </lineage>
</organism>
<feature type="compositionally biased region" description="Polar residues" evidence="1">
    <location>
        <begin position="33"/>
        <end position="44"/>
    </location>
</feature>
<accession>A0A9Q0VQS4</accession>
<keyword evidence="3" id="KW-1185">Reference proteome</keyword>
<dbReference type="AlphaFoldDB" id="A0A9Q0VQS4"/>